<dbReference type="OrthoDB" id="21463at2759"/>
<dbReference type="SUPFAM" id="SSF46911">
    <property type="entry name" value="Ribosomal protein S18"/>
    <property type="match status" value="1"/>
</dbReference>
<evidence type="ECO:0000256" key="1">
    <source>
        <dbReference type="ARBA" id="ARBA00005589"/>
    </source>
</evidence>
<organism evidence="6 7">
    <name type="scientific">Smittium culicis</name>
    <dbReference type="NCBI Taxonomy" id="133412"/>
    <lineage>
        <taxon>Eukaryota</taxon>
        <taxon>Fungi</taxon>
        <taxon>Fungi incertae sedis</taxon>
        <taxon>Zoopagomycota</taxon>
        <taxon>Kickxellomycotina</taxon>
        <taxon>Harpellomycetes</taxon>
        <taxon>Harpellales</taxon>
        <taxon>Legeriomycetaceae</taxon>
        <taxon>Smittium</taxon>
    </lineage>
</organism>
<dbReference type="GO" id="GO:0070181">
    <property type="term" value="F:small ribosomal subunit rRNA binding"/>
    <property type="evidence" value="ECO:0007669"/>
    <property type="project" value="TreeGrafter"/>
</dbReference>
<reference evidence="6 7" key="1">
    <citation type="submission" date="2017-01" db="EMBL/GenBank/DDBJ databases">
        <authorList>
            <person name="Mah S.A."/>
            <person name="Swanson W.J."/>
            <person name="Moy G.W."/>
            <person name="Vacquier V.D."/>
        </authorList>
    </citation>
    <scope>NUCLEOTIDE SEQUENCE [LARGE SCALE GENOMIC DNA]</scope>
    <source>
        <strain evidence="6 7">GSMNP</strain>
    </source>
</reference>
<dbReference type="Proteomes" id="UP000187283">
    <property type="component" value="Unassembled WGS sequence"/>
</dbReference>
<keyword evidence="3 5" id="KW-0687">Ribonucleoprotein</keyword>
<dbReference type="GO" id="GO:0032543">
    <property type="term" value="P:mitochondrial translation"/>
    <property type="evidence" value="ECO:0007669"/>
    <property type="project" value="TreeGrafter"/>
</dbReference>
<dbReference type="EMBL" id="LSSN01006045">
    <property type="protein sequence ID" value="OMJ07453.1"/>
    <property type="molecule type" value="Genomic_DNA"/>
</dbReference>
<protein>
    <recommendedName>
        <fullName evidence="4">Small ribosomal subunit protein bS18m</fullName>
    </recommendedName>
</protein>
<dbReference type="GO" id="GO:0005763">
    <property type="term" value="C:mitochondrial small ribosomal subunit"/>
    <property type="evidence" value="ECO:0007669"/>
    <property type="project" value="TreeGrafter"/>
</dbReference>
<proteinExistence type="inferred from homology"/>
<evidence type="ECO:0000256" key="2">
    <source>
        <dbReference type="ARBA" id="ARBA00022980"/>
    </source>
</evidence>
<dbReference type="InterPro" id="IPR001648">
    <property type="entry name" value="Ribosomal_bS18"/>
</dbReference>
<dbReference type="PANTHER" id="PTHR13479">
    <property type="entry name" value="30S RIBOSOMAL PROTEIN S18"/>
    <property type="match status" value="1"/>
</dbReference>
<gene>
    <name evidence="6" type="ORF">AYI70_g12185</name>
</gene>
<dbReference type="InterPro" id="IPR036870">
    <property type="entry name" value="Ribosomal_bS18_sf"/>
</dbReference>
<accession>A0A1R1WYJ1</accession>
<comment type="caution">
    <text evidence="6">The sequence shown here is derived from an EMBL/GenBank/DDBJ whole genome shotgun (WGS) entry which is preliminary data.</text>
</comment>
<dbReference type="PANTHER" id="PTHR13479:SF40">
    <property type="entry name" value="SMALL RIBOSOMAL SUBUNIT PROTEIN BS18M"/>
    <property type="match status" value="1"/>
</dbReference>
<evidence type="ECO:0000313" key="7">
    <source>
        <dbReference type="Proteomes" id="UP000187283"/>
    </source>
</evidence>
<name>A0A1R1WYJ1_9FUNG</name>
<evidence type="ECO:0000256" key="5">
    <source>
        <dbReference type="RuleBase" id="RU003910"/>
    </source>
</evidence>
<evidence type="ECO:0000256" key="3">
    <source>
        <dbReference type="ARBA" id="ARBA00023274"/>
    </source>
</evidence>
<keyword evidence="2 5" id="KW-0689">Ribosomal protein</keyword>
<keyword evidence="7" id="KW-1185">Reference proteome</keyword>
<dbReference type="STRING" id="133412.A0A1R1WYJ1"/>
<dbReference type="AlphaFoldDB" id="A0A1R1WYJ1"/>
<sequence>MQVTRIFNLKAIQSSKAASSGILSRFMSTDKTITPRERAPEKAKFGKMASDQLENILSKTGLSELNRPNAESYQYTRNFSKVGTYHPWELNENKADLFPKDKKGNHVKDPFKLLEINPINEYKNTTLMVNYLTEMGRIIPRRKTGLSAKSQKRLSKAIKRARAFGLLPFTNKENINS</sequence>
<dbReference type="NCBIfam" id="TIGR00165">
    <property type="entry name" value="S18"/>
    <property type="match status" value="1"/>
</dbReference>
<comment type="similarity">
    <text evidence="1 5">Belongs to the bacterial ribosomal protein bS18 family.</text>
</comment>
<dbReference type="Pfam" id="PF01084">
    <property type="entry name" value="Ribosomal_S18"/>
    <property type="match status" value="1"/>
</dbReference>
<dbReference type="HAMAP" id="MF_00270">
    <property type="entry name" value="Ribosomal_bS18"/>
    <property type="match status" value="1"/>
</dbReference>
<dbReference type="GO" id="GO:0003735">
    <property type="term" value="F:structural constituent of ribosome"/>
    <property type="evidence" value="ECO:0007669"/>
    <property type="project" value="InterPro"/>
</dbReference>
<dbReference type="Gene3D" id="4.10.640.10">
    <property type="entry name" value="Ribosomal protein S18"/>
    <property type="match status" value="1"/>
</dbReference>
<evidence type="ECO:0000256" key="4">
    <source>
        <dbReference type="ARBA" id="ARBA00035264"/>
    </source>
</evidence>
<dbReference type="PRINTS" id="PR00974">
    <property type="entry name" value="RIBOSOMALS18"/>
</dbReference>
<evidence type="ECO:0000313" key="6">
    <source>
        <dbReference type="EMBL" id="OMJ07453.1"/>
    </source>
</evidence>